<dbReference type="SUPFAM" id="SSF52833">
    <property type="entry name" value="Thioredoxin-like"/>
    <property type="match status" value="1"/>
</dbReference>
<evidence type="ECO:0000256" key="2">
    <source>
        <dbReference type="PROSITE-ProRule" id="PRU01282"/>
    </source>
</evidence>
<dbReference type="InterPro" id="IPR006503">
    <property type="entry name" value="Nase-assoc"/>
</dbReference>
<dbReference type="Gene3D" id="3.40.30.10">
    <property type="entry name" value="Glutaredoxin"/>
    <property type="match status" value="1"/>
</dbReference>
<comment type="similarity">
    <text evidence="1 2">Belongs to the ArsC family.</text>
</comment>
<dbReference type="PROSITE" id="PS51353">
    <property type="entry name" value="ARSC"/>
    <property type="match status" value="1"/>
</dbReference>
<sequence length="138" mass="15145">MNNRLQKAMLESSGHTLEPRDLLAEIWKPVTLRAFFGNKPVVDWFNRSAPKVKQGEVDPSSLDEATALQMMVAEPLLIRRPLMQCGSERRAGFEPEEVDAWVGLKKASPESPGSSSTVSLELCPVDHADANCAVRVTG</sequence>
<protein>
    <submittedName>
        <fullName evidence="3">Uncharacterized protein</fullName>
    </submittedName>
</protein>
<organism evidence="3">
    <name type="scientific">Magnetococcus massalia (strain MO-1)</name>
    <dbReference type="NCBI Taxonomy" id="451514"/>
    <lineage>
        <taxon>Bacteria</taxon>
        <taxon>Pseudomonadati</taxon>
        <taxon>Pseudomonadota</taxon>
        <taxon>Magnetococcia</taxon>
        <taxon>Magnetococcales</taxon>
        <taxon>Magnetococcaceae</taxon>
        <taxon>Magnetococcus</taxon>
    </lineage>
</organism>
<evidence type="ECO:0000256" key="1">
    <source>
        <dbReference type="ARBA" id="ARBA00007198"/>
    </source>
</evidence>
<proteinExistence type="inferred from homology"/>
<dbReference type="AlphaFoldDB" id="A0A1S7LEX0"/>
<name>A0A1S7LEX0_MAGMO</name>
<accession>A0A1S7LEX0</accession>
<reference evidence="3" key="1">
    <citation type="submission" date="2015-04" db="EMBL/GenBank/DDBJ databases">
        <authorList>
            <person name="Syromyatnikov M.Y."/>
            <person name="Popov V.N."/>
        </authorList>
    </citation>
    <scope>NUCLEOTIDE SEQUENCE</scope>
    <source>
        <strain evidence="3">MO-1</strain>
    </source>
</reference>
<dbReference type="EMBL" id="LO017727">
    <property type="protein sequence ID" value="CRH04607.1"/>
    <property type="molecule type" value="Genomic_DNA"/>
</dbReference>
<dbReference type="NCBIfam" id="TIGR01616">
    <property type="entry name" value="nitro_assoc"/>
    <property type="match status" value="1"/>
</dbReference>
<evidence type="ECO:0000313" key="3">
    <source>
        <dbReference type="EMBL" id="CRH04607.1"/>
    </source>
</evidence>
<dbReference type="InterPro" id="IPR036249">
    <property type="entry name" value="Thioredoxin-like_sf"/>
</dbReference>
<dbReference type="Pfam" id="PF03960">
    <property type="entry name" value="ArsC"/>
    <property type="match status" value="1"/>
</dbReference>
<dbReference type="InterPro" id="IPR006660">
    <property type="entry name" value="Arsenate_reductase-like"/>
</dbReference>
<gene>
    <name evidence="3" type="ORF">MAGMO_0395</name>
</gene>